<dbReference type="SUPFAM" id="SSF74650">
    <property type="entry name" value="Galactose mutarotase-like"/>
    <property type="match status" value="1"/>
</dbReference>
<comment type="caution">
    <text evidence="2">The sequence shown here is derived from an EMBL/GenBank/DDBJ whole genome shotgun (WGS) entry which is preliminary data.</text>
</comment>
<dbReference type="GO" id="GO:0030246">
    <property type="term" value="F:carbohydrate binding"/>
    <property type="evidence" value="ECO:0007669"/>
    <property type="project" value="InterPro"/>
</dbReference>
<protein>
    <recommendedName>
        <fullName evidence="5">Aldose epimerase</fullName>
    </recommendedName>
</protein>
<dbReference type="Pfam" id="PF01263">
    <property type="entry name" value="Aldose_epim"/>
    <property type="match status" value="1"/>
</dbReference>
<dbReference type="RefSeq" id="WP_103675917.1">
    <property type="nucleotide sequence ID" value="NZ_PQGD01000009.1"/>
</dbReference>
<dbReference type="GO" id="GO:0016853">
    <property type="term" value="F:isomerase activity"/>
    <property type="evidence" value="ECO:0007669"/>
    <property type="project" value="InterPro"/>
</dbReference>
<dbReference type="InterPro" id="IPR011013">
    <property type="entry name" value="Gal_mutarotase_sf_dom"/>
</dbReference>
<evidence type="ECO:0000313" key="3">
    <source>
        <dbReference type="Proteomes" id="UP000237073"/>
    </source>
</evidence>
<organism evidence="2 4">
    <name type="scientific">Superficieibacter electus</name>
    <dbReference type="NCBI Taxonomy" id="2022662"/>
    <lineage>
        <taxon>Bacteria</taxon>
        <taxon>Pseudomonadati</taxon>
        <taxon>Pseudomonadota</taxon>
        <taxon>Gammaproteobacteria</taxon>
        <taxon>Enterobacterales</taxon>
        <taxon>Enterobacteriaceae</taxon>
        <taxon>Superficieibacter</taxon>
    </lineage>
</organism>
<evidence type="ECO:0000313" key="2">
    <source>
        <dbReference type="EMBL" id="POP48581.1"/>
    </source>
</evidence>
<dbReference type="InterPro" id="IPR008183">
    <property type="entry name" value="Aldose_1/G6P_1-epimerase"/>
</dbReference>
<dbReference type="Proteomes" id="UP000247005">
    <property type="component" value="Unassembled WGS sequence"/>
</dbReference>
<dbReference type="OrthoDB" id="9808779at2"/>
<evidence type="ECO:0000313" key="4">
    <source>
        <dbReference type="Proteomes" id="UP000247005"/>
    </source>
</evidence>
<accession>A0A2P5GPT5</accession>
<sequence length="287" mass="32902">MMWQLENARFQVSINPRGAELTRLWDAQVQHNWMWQPQPDVWNNVATQLFPVVGRLIHDGLWQGERFFPLPAHGFLRHHPFRCLEHSAARLVIEACDDDRSRAIWPFAWRMRMVWQLTADGLKIDWQVSNHDEERWGYSLGWHPGFAVPIASEAGWQVRFSGGAPRGPFPTHQRLLTMIEEAPEVEIFPLTAQVFAAGAVYFSHMQHRQIAVCSPSGEPRIILETGDQPWLALWGVPGADLLCIEPLCGTTDAPDFDGQIDHKRGIRWLDPGQTHIHHVAVRFPADR</sequence>
<evidence type="ECO:0000313" key="1">
    <source>
        <dbReference type="EMBL" id="POP45298.1"/>
    </source>
</evidence>
<dbReference type="GO" id="GO:0005975">
    <property type="term" value="P:carbohydrate metabolic process"/>
    <property type="evidence" value="ECO:0007669"/>
    <property type="project" value="InterPro"/>
</dbReference>
<dbReference type="AlphaFoldDB" id="A0A2P5GPT5"/>
<evidence type="ECO:0008006" key="5">
    <source>
        <dbReference type="Google" id="ProtNLM"/>
    </source>
</evidence>
<reference evidence="3 4" key="1">
    <citation type="submission" date="2018-01" db="EMBL/GenBank/DDBJ databases">
        <title>Superficieibacter electus gen. nov., sp. nov., an extended-spectrum beta-lactamase possessing member of the Enterobacteriaceae family, isolated from intensive care unit surfaces.</title>
        <authorList>
            <person name="Potter R.F."/>
            <person name="D'Souza A.W."/>
        </authorList>
    </citation>
    <scope>NUCLEOTIDE SEQUENCE [LARGE SCALE GENOMIC DNA]</scope>
    <source>
        <strain evidence="2 4">BP-1</strain>
        <strain evidence="1 3">BP-2</strain>
    </source>
</reference>
<gene>
    <name evidence="2" type="ORF">CHU32_12845</name>
    <name evidence="1" type="ORF">CHU33_09920</name>
</gene>
<dbReference type="Gene3D" id="2.70.98.10">
    <property type="match status" value="1"/>
</dbReference>
<dbReference type="InterPro" id="IPR014718">
    <property type="entry name" value="GH-type_carb-bd"/>
</dbReference>
<dbReference type="EMBL" id="PQGD01000009">
    <property type="protein sequence ID" value="POP48581.1"/>
    <property type="molecule type" value="Genomic_DNA"/>
</dbReference>
<name>A0A2P5GPT5_9ENTR</name>
<dbReference type="Proteomes" id="UP000237073">
    <property type="component" value="Unassembled WGS sequence"/>
</dbReference>
<keyword evidence="3" id="KW-1185">Reference proteome</keyword>
<proteinExistence type="predicted"/>
<dbReference type="EMBL" id="PQGE01000007">
    <property type="protein sequence ID" value="POP45298.1"/>
    <property type="molecule type" value="Genomic_DNA"/>
</dbReference>